<proteinExistence type="predicted"/>
<dbReference type="InterPro" id="IPR036411">
    <property type="entry name" value="TorD-like_sf"/>
</dbReference>
<reference evidence="1 2" key="1">
    <citation type="submission" date="2023-05" db="EMBL/GenBank/DDBJ databases">
        <title>Gordonibacter KGMB12511T sp. nov., isolated from faeces of healthy Korean.</title>
        <authorList>
            <person name="Kim H.S."/>
            <person name="Kim J.-S."/>
            <person name="Suh M.K."/>
            <person name="Eom M.K."/>
            <person name="Do H.E."/>
            <person name="Lee J.-S."/>
        </authorList>
    </citation>
    <scope>NUCLEOTIDE SEQUENCE [LARGE SCALE GENOMIC DNA]</scope>
    <source>
        <strain evidence="1 2">KGMB12511</strain>
    </source>
</reference>
<keyword evidence="2" id="KW-1185">Reference proteome</keyword>
<accession>A0ABT7DL43</accession>
<dbReference type="RefSeq" id="WP_283831610.1">
    <property type="nucleotide sequence ID" value="NZ_JASJEU010000012.1"/>
</dbReference>
<dbReference type="Gene3D" id="1.10.3480.10">
    <property type="entry name" value="TorD-like"/>
    <property type="match status" value="1"/>
</dbReference>
<organism evidence="1 2">
    <name type="scientific">Gordonibacter faecis</name>
    <dbReference type="NCBI Taxonomy" id="3047475"/>
    <lineage>
        <taxon>Bacteria</taxon>
        <taxon>Bacillati</taxon>
        <taxon>Actinomycetota</taxon>
        <taxon>Coriobacteriia</taxon>
        <taxon>Eggerthellales</taxon>
        <taxon>Eggerthellaceae</taxon>
        <taxon>Gordonibacter</taxon>
    </lineage>
</organism>
<dbReference type="Pfam" id="PF02613">
    <property type="entry name" value="Nitrate_red_del"/>
    <property type="match status" value="1"/>
</dbReference>
<gene>
    <name evidence="1" type="ORF">QNJ86_05550</name>
</gene>
<dbReference type="SUPFAM" id="SSF89155">
    <property type="entry name" value="TorD-like"/>
    <property type="match status" value="1"/>
</dbReference>
<name>A0ABT7DL43_9ACTN</name>
<sequence length="238" mass="25738">MRETLNNARLLSLIAPLFSHLCEKEYAEVRENLAWPAARNAVACLAENADERRLFERACRLPAWPERSLLQNEVLVSGMPLAALPVESLYKPWSLEPGNAYGAQRGLFLGDPARHLQAVYAALDLTVPDQFVATPDHLALELDLLGLLVESGNVAAARDVAADHLDWLPAYDDALSRAAEQAAGTTRLDESHRAGLAEGIAHLRALTALAGRLVREATFAPAAHAQPTEPLATCGDVQ</sequence>
<comment type="caution">
    <text evidence="1">The sequence shown here is derived from an EMBL/GenBank/DDBJ whole genome shotgun (WGS) entry which is preliminary data.</text>
</comment>
<dbReference type="Proteomes" id="UP001232750">
    <property type="component" value="Unassembled WGS sequence"/>
</dbReference>
<dbReference type="EMBL" id="JASJEU010000012">
    <property type="protein sequence ID" value="MDJ1650256.1"/>
    <property type="molecule type" value="Genomic_DNA"/>
</dbReference>
<evidence type="ECO:0000313" key="2">
    <source>
        <dbReference type="Proteomes" id="UP001232750"/>
    </source>
</evidence>
<evidence type="ECO:0000313" key="1">
    <source>
        <dbReference type="EMBL" id="MDJ1650256.1"/>
    </source>
</evidence>
<protein>
    <submittedName>
        <fullName evidence="1">Molecular chaperone TorD family protein</fullName>
    </submittedName>
</protein>
<dbReference type="InterPro" id="IPR020945">
    <property type="entry name" value="DMSO/NO3_reduct_chaperone"/>
</dbReference>